<accession>A0A0E3WTC8</accession>
<dbReference type="RefSeq" id="WP_232308729.1">
    <property type="nucleotide sequence ID" value="NZ_CP009515.1"/>
</dbReference>
<dbReference type="GeneID" id="24805867"/>
<evidence type="ECO:0000313" key="3">
    <source>
        <dbReference type="Proteomes" id="UP000033072"/>
    </source>
</evidence>
<dbReference type="KEGG" id="mls:MSLAZ_1139"/>
<dbReference type="STRING" id="1434111.MSLAZ_1139"/>
<dbReference type="Pfam" id="PF12966">
    <property type="entry name" value="AtpR"/>
    <property type="match status" value="1"/>
</dbReference>
<keyword evidence="3" id="KW-1185">Reference proteome</keyword>
<dbReference type="InterPro" id="IPR017581">
    <property type="entry name" value="AtpR-like"/>
</dbReference>
<evidence type="ECO:0000256" key="1">
    <source>
        <dbReference type="SAM" id="Phobius"/>
    </source>
</evidence>
<dbReference type="AlphaFoldDB" id="A0A0E3WTC8"/>
<keyword evidence="1" id="KW-1133">Transmembrane helix</keyword>
<evidence type="ECO:0000313" key="2">
    <source>
        <dbReference type="EMBL" id="AKB74400.1"/>
    </source>
</evidence>
<dbReference type="Proteomes" id="UP000033072">
    <property type="component" value="Chromosome"/>
</dbReference>
<gene>
    <name evidence="2" type="ORF">MSLAZ_1139</name>
</gene>
<reference evidence="2 3" key="1">
    <citation type="submission" date="2014-07" db="EMBL/GenBank/DDBJ databases">
        <title>Methanogenic archaea and the global carbon cycle.</title>
        <authorList>
            <person name="Henriksen J.R."/>
            <person name="Luke J."/>
            <person name="Reinhart S."/>
            <person name="Benedict M.N."/>
            <person name="Youngblut N.D."/>
            <person name="Metcalf M.E."/>
            <person name="Whitaker R.J."/>
            <person name="Metcalf W.W."/>
        </authorList>
    </citation>
    <scope>NUCLEOTIDE SEQUENCE [LARGE SCALE GENOMIC DNA]</scope>
    <source>
        <strain evidence="2 3">Z-7289</strain>
    </source>
</reference>
<protein>
    <submittedName>
        <fullName evidence="2">ATP synthase protein I</fullName>
    </submittedName>
</protein>
<organism evidence="2 3">
    <name type="scientific">Methanosarcina lacustris Z-7289</name>
    <dbReference type="NCBI Taxonomy" id="1434111"/>
    <lineage>
        <taxon>Archaea</taxon>
        <taxon>Methanobacteriati</taxon>
        <taxon>Methanobacteriota</taxon>
        <taxon>Stenosarchaea group</taxon>
        <taxon>Methanomicrobia</taxon>
        <taxon>Methanosarcinales</taxon>
        <taxon>Methanosarcinaceae</taxon>
        <taxon>Methanosarcina</taxon>
    </lineage>
</organism>
<sequence length="107" mass="11905">MITINEVLNLISALVAGFLLGTFFFGGLWWTVQKGLSSKQPALLFFGSLLLRTGTAVAGFYFASGGHWERLLMCLLGFFIMRRIVLRLTRLPEEDPNQLTKEAGHAT</sequence>
<dbReference type="EMBL" id="CP009515">
    <property type="protein sequence ID" value="AKB74400.1"/>
    <property type="molecule type" value="Genomic_DNA"/>
</dbReference>
<proteinExistence type="predicted"/>
<feature type="transmembrane region" description="Helical" evidence="1">
    <location>
        <begin position="42"/>
        <end position="63"/>
    </location>
</feature>
<name>A0A0E3WTC8_9EURY</name>
<keyword evidence="1" id="KW-0472">Membrane</keyword>
<keyword evidence="1" id="KW-0812">Transmembrane</keyword>
<dbReference type="PATRIC" id="fig|1434111.4.peg.1471"/>
<dbReference type="NCBIfam" id="TIGR03165">
    <property type="entry name" value="F1F0_chp_2"/>
    <property type="match status" value="1"/>
</dbReference>
<dbReference type="HOGENOM" id="CLU_155951_1_0_2"/>
<feature type="transmembrane region" description="Helical" evidence="1">
    <location>
        <begin position="7"/>
        <end position="30"/>
    </location>
</feature>